<dbReference type="Gene3D" id="2.40.50.140">
    <property type="entry name" value="Nucleic acid-binding proteins"/>
    <property type="match status" value="1"/>
</dbReference>
<comment type="caution">
    <text evidence="2">The sequence shown here is derived from an EMBL/GenBank/DDBJ whole genome shotgun (WGS) entry which is preliminary data.</text>
</comment>
<protein>
    <submittedName>
        <fullName evidence="2">Uncharacterized protein</fullName>
    </submittedName>
</protein>
<feature type="compositionally biased region" description="Basic and acidic residues" evidence="1">
    <location>
        <begin position="186"/>
        <end position="202"/>
    </location>
</feature>
<dbReference type="AlphaFoldDB" id="A0ABD2WKU1"/>
<dbReference type="InterPro" id="IPR012340">
    <property type="entry name" value="NA-bd_OB-fold"/>
</dbReference>
<evidence type="ECO:0000313" key="3">
    <source>
        <dbReference type="Proteomes" id="UP001627154"/>
    </source>
</evidence>
<name>A0ABD2WKU1_9HYME</name>
<keyword evidence="3" id="KW-1185">Reference proteome</keyword>
<proteinExistence type="predicted"/>
<dbReference type="EMBL" id="JBJJXI010000098">
    <property type="protein sequence ID" value="KAL3393399.1"/>
    <property type="molecule type" value="Genomic_DNA"/>
</dbReference>
<accession>A0ABD2WKU1</accession>
<evidence type="ECO:0000313" key="2">
    <source>
        <dbReference type="EMBL" id="KAL3393399.1"/>
    </source>
</evidence>
<evidence type="ECO:0000256" key="1">
    <source>
        <dbReference type="SAM" id="MobiDB-lite"/>
    </source>
</evidence>
<dbReference type="Proteomes" id="UP001627154">
    <property type="component" value="Unassembled WGS sequence"/>
</dbReference>
<reference evidence="2 3" key="1">
    <citation type="journal article" date="2024" name="bioRxiv">
        <title>A reference genome for Trichogramma kaykai: A tiny desert-dwelling parasitoid wasp with competing sex-ratio distorters.</title>
        <authorList>
            <person name="Culotta J."/>
            <person name="Lindsey A.R."/>
        </authorList>
    </citation>
    <scope>NUCLEOTIDE SEQUENCE [LARGE SCALE GENOMIC DNA]</scope>
    <source>
        <strain evidence="2 3">KSX58</strain>
    </source>
</reference>
<dbReference type="SUPFAM" id="SSF50249">
    <property type="entry name" value="Nucleic acid-binding proteins"/>
    <property type="match status" value="1"/>
</dbReference>
<gene>
    <name evidence="2" type="ORF">TKK_012263</name>
</gene>
<feature type="region of interest" description="Disordered" evidence="1">
    <location>
        <begin position="184"/>
        <end position="205"/>
    </location>
</feature>
<organism evidence="2 3">
    <name type="scientific">Trichogramma kaykai</name>
    <dbReference type="NCBI Taxonomy" id="54128"/>
    <lineage>
        <taxon>Eukaryota</taxon>
        <taxon>Metazoa</taxon>
        <taxon>Ecdysozoa</taxon>
        <taxon>Arthropoda</taxon>
        <taxon>Hexapoda</taxon>
        <taxon>Insecta</taxon>
        <taxon>Pterygota</taxon>
        <taxon>Neoptera</taxon>
        <taxon>Endopterygota</taxon>
        <taxon>Hymenoptera</taxon>
        <taxon>Apocrita</taxon>
        <taxon>Proctotrupomorpha</taxon>
        <taxon>Chalcidoidea</taxon>
        <taxon>Trichogrammatidae</taxon>
        <taxon>Trichogramma</taxon>
    </lineage>
</organism>
<sequence>MSTLSEFLHEKKRLKSIMSTSLMPSIKDFANPCNQNLDCDLYAVVVKISKTRVAPVPVNNVKTQYKINVAKELYVLDDSNTMIKFIVREKLVELCDDIKLNDIVSLKKVRAMKLRNNVVLTTMSESSISFVANTQRYYTLKKWFMEKVSDEQMLNIRNLSAITKSNEFQDLSVQKISDIANMHLSDSNEKPNDNHNSDEPQNKKRKVDSYLPLIIDLCDDESPNASDPDDTKENLPNVDDTESLLNETFHTFMNSESLEIWSEKEDQHLINLLVKNIKNLGDILTYETMIEENTDVFLNKKAETLKARAKDFGKIQNYFTLMILCGGKNIKTEKEKDLFIQKVDKFRKILLDIC</sequence>